<reference evidence="1 2" key="2">
    <citation type="submission" date="2016-12" db="EMBL/GenBank/DDBJ databases">
        <title>Draft Genome Sequence of Cystobacter ferrugineus Strain Cbfe23.</title>
        <authorList>
            <person name="Akbar S."/>
            <person name="Dowd S.E."/>
            <person name="Stevens D.C."/>
        </authorList>
    </citation>
    <scope>NUCLEOTIDE SEQUENCE [LARGE SCALE GENOMIC DNA]</scope>
    <source>
        <strain evidence="1 2">Cbfe23</strain>
    </source>
</reference>
<sequence length="178" mass="19122">MPIDPGEVQQRDAAEANKRELRYRMGRVRGHLDATAAASKFFARVNHDTRIEHDEAEAELRMLEASGAVGFTDGRGEFSPVDNVAKGERQAGATDGYEWLVANPTGDAAGFTTEVAAGMLAHATARGRTQPLQRAVEVVPLWLTVALAANKIPAADWPSFRDLLLAAVDLATALESRG</sequence>
<evidence type="ECO:0000313" key="2">
    <source>
        <dbReference type="Proteomes" id="UP000182229"/>
    </source>
</evidence>
<comment type="caution">
    <text evidence="1">The sequence shown here is derived from an EMBL/GenBank/DDBJ whole genome shotgun (WGS) entry which is preliminary data.</text>
</comment>
<keyword evidence="2" id="KW-1185">Reference proteome</keyword>
<evidence type="ECO:0000313" key="1">
    <source>
        <dbReference type="EMBL" id="OJH35569.1"/>
    </source>
</evidence>
<protein>
    <submittedName>
        <fullName evidence="1">Uncharacterized protein</fullName>
    </submittedName>
</protein>
<dbReference type="AlphaFoldDB" id="A0A1L9AZY3"/>
<dbReference type="EMBL" id="MPIN01000013">
    <property type="protein sequence ID" value="OJH35569.1"/>
    <property type="molecule type" value="Genomic_DNA"/>
</dbReference>
<dbReference type="Proteomes" id="UP000182229">
    <property type="component" value="Unassembled WGS sequence"/>
</dbReference>
<dbReference type="RefSeq" id="WP_071903147.1">
    <property type="nucleotide sequence ID" value="NZ_MPIN01000013.1"/>
</dbReference>
<gene>
    <name evidence="1" type="ORF">BON30_36445</name>
</gene>
<organism evidence="1 2">
    <name type="scientific">Cystobacter ferrugineus</name>
    <dbReference type="NCBI Taxonomy" id="83449"/>
    <lineage>
        <taxon>Bacteria</taxon>
        <taxon>Pseudomonadati</taxon>
        <taxon>Myxococcota</taxon>
        <taxon>Myxococcia</taxon>
        <taxon>Myxococcales</taxon>
        <taxon>Cystobacterineae</taxon>
        <taxon>Archangiaceae</taxon>
        <taxon>Cystobacter</taxon>
    </lineage>
</organism>
<name>A0A1L9AZY3_9BACT</name>
<dbReference type="STRING" id="83449.BON30_36445"/>
<accession>A0A1L9AZY3</accession>
<reference evidence="2" key="1">
    <citation type="submission" date="2016-11" db="EMBL/GenBank/DDBJ databases">
        <authorList>
            <person name="Shukria A."/>
            <person name="Stevens D.C."/>
        </authorList>
    </citation>
    <scope>NUCLEOTIDE SEQUENCE [LARGE SCALE GENOMIC DNA]</scope>
    <source>
        <strain evidence="2">Cbfe23</strain>
    </source>
</reference>
<proteinExistence type="predicted"/>